<organism evidence="1 2">
    <name type="scientific">Acrocarpospora phusangensis</name>
    <dbReference type="NCBI Taxonomy" id="1070424"/>
    <lineage>
        <taxon>Bacteria</taxon>
        <taxon>Bacillati</taxon>
        <taxon>Actinomycetota</taxon>
        <taxon>Actinomycetes</taxon>
        <taxon>Streptosporangiales</taxon>
        <taxon>Streptosporangiaceae</taxon>
        <taxon>Acrocarpospora</taxon>
    </lineage>
</organism>
<dbReference type="AlphaFoldDB" id="A0A919QGZ2"/>
<proteinExistence type="predicted"/>
<keyword evidence="2" id="KW-1185">Reference proteome</keyword>
<reference evidence="1" key="1">
    <citation type="submission" date="2021-01" db="EMBL/GenBank/DDBJ databases">
        <title>Whole genome shotgun sequence of Acrocarpospora phusangensis NBRC 108782.</title>
        <authorList>
            <person name="Komaki H."/>
            <person name="Tamura T."/>
        </authorList>
    </citation>
    <scope>NUCLEOTIDE SEQUENCE</scope>
    <source>
        <strain evidence="1">NBRC 108782</strain>
    </source>
</reference>
<evidence type="ECO:0000313" key="2">
    <source>
        <dbReference type="Proteomes" id="UP000640052"/>
    </source>
</evidence>
<accession>A0A919QGZ2</accession>
<comment type="caution">
    <text evidence="1">The sequence shown here is derived from an EMBL/GenBank/DDBJ whole genome shotgun (WGS) entry which is preliminary data.</text>
</comment>
<dbReference type="EMBL" id="BOOA01000035">
    <property type="protein sequence ID" value="GIH26037.1"/>
    <property type="molecule type" value="Genomic_DNA"/>
</dbReference>
<evidence type="ECO:0000313" key="1">
    <source>
        <dbReference type="EMBL" id="GIH26037.1"/>
    </source>
</evidence>
<name>A0A919QGZ2_9ACTN</name>
<gene>
    <name evidence="1" type="ORF">Aph01nite_43470</name>
</gene>
<protein>
    <submittedName>
        <fullName evidence="1">Uncharacterized protein</fullName>
    </submittedName>
</protein>
<dbReference type="RefSeq" id="WP_204042731.1">
    <property type="nucleotide sequence ID" value="NZ_BOOA01000035.1"/>
</dbReference>
<sequence length="141" mass="15571">MPDTLRVLVTGSRTWKDVLMLAAVLLDTWHDAVMLGVNILWVHGDCEQGADSIADALLCSWGFKPERHPADRHRWGRSAFTKRDEEMVDAGAHLCLAFIDLCVKSTCQRKRPHGSHGTSYTAGLAERAGIPTQRFGVMANA</sequence>
<dbReference type="Proteomes" id="UP000640052">
    <property type="component" value="Unassembled WGS sequence"/>
</dbReference>